<dbReference type="GO" id="GO:0045259">
    <property type="term" value="C:proton-transporting ATP synthase complex"/>
    <property type="evidence" value="ECO:0007669"/>
    <property type="project" value="UniProtKB-KW"/>
</dbReference>
<dbReference type="HAMAP" id="MF_01398">
    <property type="entry name" value="ATP_synth_b_bprime"/>
    <property type="match status" value="1"/>
</dbReference>
<keyword evidence="3 13" id="KW-0138">CF(0)</keyword>
<comment type="function">
    <text evidence="10 13">F(1)F(0) ATP synthase produces ATP from ADP in the presence of a proton or sodium gradient. F-type ATPases consist of two structural domains, F(1) containing the extramembraneous catalytic core and F(0) containing the membrane proton channel, linked together by a central stalk and a peripheral stalk. During catalysis, ATP synthesis in the catalytic domain of F(1) is coupled via a rotary mechanism of the central stalk subunits to proton translocation.</text>
</comment>
<dbReference type="Proteomes" id="UP000317496">
    <property type="component" value="Chromosome"/>
</dbReference>
<dbReference type="CDD" id="cd06503">
    <property type="entry name" value="ATP-synt_Fo_b"/>
    <property type="match status" value="1"/>
</dbReference>
<dbReference type="KEGG" id="fer:FNB15_08685"/>
<evidence type="ECO:0000256" key="14">
    <source>
        <dbReference type="RuleBase" id="RU003848"/>
    </source>
</evidence>
<keyword evidence="4 13" id="KW-0812">Transmembrane</keyword>
<dbReference type="OrthoDB" id="8479836at2"/>
<evidence type="ECO:0000256" key="8">
    <source>
        <dbReference type="ARBA" id="ARBA00023136"/>
    </source>
</evidence>
<evidence type="ECO:0000256" key="9">
    <source>
        <dbReference type="ARBA" id="ARBA00023310"/>
    </source>
</evidence>
<reference evidence="16 17" key="1">
    <citation type="submission" date="2019-07" db="EMBL/GenBank/DDBJ databases">
        <title>Genome sequencing for Ferrovibrio sp. K5.</title>
        <authorList>
            <person name="Park S.-J."/>
        </authorList>
    </citation>
    <scope>NUCLEOTIDE SEQUENCE [LARGE SCALE GENOMIC DNA]</scope>
    <source>
        <strain evidence="16 17">K5</strain>
    </source>
</reference>
<evidence type="ECO:0000256" key="5">
    <source>
        <dbReference type="ARBA" id="ARBA00022781"/>
    </source>
</evidence>
<dbReference type="GO" id="GO:0012505">
    <property type="term" value="C:endomembrane system"/>
    <property type="evidence" value="ECO:0007669"/>
    <property type="project" value="UniProtKB-SubCell"/>
</dbReference>
<evidence type="ECO:0000313" key="17">
    <source>
        <dbReference type="Proteomes" id="UP000317496"/>
    </source>
</evidence>
<keyword evidence="13" id="KW-1003">Cell membrane</keyword>
<dbReference type="InterPro" id="IPR002146">
    <property type="entry name" value="ATP_synth_b/b'su_bac/chlpt"/>
</dbReference>
<evidence type="ECO:0000256" key="2">
    <source>
        <dbReference type="ARBA" id="ARBA00022448"/>
    </source>
</evidence>
<evidence type="ECO:0000256" key="3">
    <source>
        <dbReference type="ARBA" id="ARBA00022547"/>
    </source>
</evidence>
<evidence type="ECO:0000256" key="12">
    <source>
        <dbReference type="ARBA" id="ARBA00037847"/>
    </source>
</evidence>
<evidence type="ECO:0000256" key="10">
    <source>
        <dbReference type="ARBA" id="ARBA00025198"/>
    </source>
</evidence>
<keyword evidence="7 13" id="KW-0406">Ion transport</keyword>
<keyword evidence="17" id="KW-1185">Reference proteome</keyword>
<dbReference type="GO" id="GO:0046961">
    <property type="term" value="F:proton-transporting ATPase activity, rotational mechanism"/>
    <property type="evidence" value="ECO:0007669"/>
    <property type="project" value="TreeGrafter"/>
</dbReference>
<dbReference type="GO" id="GO:0046933">
    <property type="term" value="F:proton-transporting ATP synthase activity, rotational mechanism"/>
    <property type="evidence" value="ECO:0007669"/>
    <property type="project" value="UniProtKB-UniRule"/>
</dbReference>
<keyword evidence="8 13" id="KW-0472">Membrane</keyword>
<dbReference type="PANTHER" id="PTHR33445:SF1">
    <property type="entry name" value="ATP SYNTHASE SUBUNIT B"/>
    <property type="match status" value="1"/>
</dbReference>
<keyword evidence="5 13" id="KW-0375">Hydrogen ion transport</keyword>
<keyword evidence="9 13" id="KW-0066">ATP synthesis</keyword>
<evidence type="ECO:0000256" key="15">
    <source>
        <dbReference type="SAM" id="Coils"/>
    </source>
</evidence>
<feature type="transmembrane region" description="Helical" evidence="13">
    <location>
        <begin position="6"/>
        <end position="23"/>
    </location>
</feature>
<dbReference type="RefSeq" id="WP_144068317.1">
    <property type="nucleotide sequence ID" value="NZ_CP041636.1"/>
</dbReference>
<accession>A0A516H0P7</accession>
<feature type="coiled-coil region" evidence="15">
    <location>
        <begin position="30"/>
        <end position="122"/>
    </location>
</feature>
<gene>
    <name evidence="13" type="primary">atpF</name>
    <name evidence="16" type="ORF">FNB15_08685</name>
</gene>
<keyword evidence="2 13" id="KW-0813">Transport</keyword>
<dbReference type="GO" id="GO:0005886">
    <property type="term" value="C:plasma membrane"/>
    <property type="evidence" value="ECO:0007669"/>
    <property type="project" value="UniProtKB-SubCell"/>
</dbReference>
<comment type="subunit">
    <text evidence="13">F-type ATPases have 2 components, F(1) - the catalytic core - and F(0) - the membrane proton channel. F(1) has five subunits: alpha(3), beta(3), gamma(1), delta(1), epsilon(1). F(0) has three main subunits: a(1), b(2) and c(10-14). The alpha and beta chains form an alternating ring which encloses part of the gamma chain. F(1) is attached to F(0) by a central stalk formed by the gamma and epsilon chains, while a peripheral stalk is formed by the delta and b chains.</text>
</comment>
<evidence type="ECO:0000256" key="6">
    <source>
        <dbReference type="ARBA" id="ARBA00022989"/>
    </source>
</evidence>
<proteinExistence type="inferred from homology"/>
<evidence type="ECO:0000256" key="1">
    <source>
        <dbReference type="ARBA" id="ARBA00005513"/>
    </source>
</evidence>
<comment type="similarity">
    <text evidence="1 13 14">Belongs to the ATPase B chain family.</text>
</comment>
<comment type="function">
    <text evidence="11">Component of the F(0) channel, it forms part of the peripheral stalk, linking F(1) to F(0). The b'-subunit is a diverged and duplicated form of b found in plants and photosynthetic bacteria.</text>
</comment>
<comment type="subcellular location">
    <subcellularLocation>
        <location evidence="13">Cell membrane</location>
        <topology evidence="13">Single-pass membrane protein</topology>
    </subcellularLocation>
    <subcellularLocation>
        <location evidence="12">Endomembrane system</location>
        <topology evidence="12">Single-pass membrane protein</topology>
    </subcellularLocation>
</comment>
<dbReference type="EMBL" id="CP041636">
    <property type="protein sequence ID" value="QDO97336.1"/>
    <property type="molecule type" value="Genomic_DNA"/>
</dbReference>
<sequence>MLQDSTFWVLVAFVLFFAGIFYLKVPGKVLGQLDERAARIKKDLDEAEKLHQDAQHLFAEYQRKQRNALKEAEEIVAAAEAEAKALFKETEADLKISLERRRKQAEDKIAQAEKQAVQEVRDTAVEIAVAAAGAVLSQSLQGPAAAAQIDRAIGDVKAKLH</sequence>
<keyword evidence="6 13" id="KW-1133">Transmembrane helix</keyword>
<name>A0A516H0P7_9PROT</name>
<dbReference type="AlphaFoldDB" id="A0A516H0P7"/>
<dbReference type="Pfam" id="PF00430">
    <property type="entry name" value="ATP-synt_B"/>
    <property type="match status" value="1"/>
</dbReference>
<dbReference type="PANTHER" id="PTHR33445">
    <property type="entry name" value="ATP SYNTHASE SUBUNIT B', CHLOROPLASTIC"/>
    <property type="match status" value="1"/>
</dbReference>
<dbReference type="InterPro" id="IPR050059">
    <property type="entry name" value="ATP_synthase_B_chain"/>
</dbReference>
<protein>
    <recommendedName>
        <fullName evidence="13">ATP synthase subunit b</fullName>
    </recommendedName>
    <alternativeName>
        <fullName evidence="13">ATP synthase F(0) sector subunit b</fullName>
    </alternativeName>
    <alternativeName>
        <fullName evidence="13">ATPase subunit I</fullName>
    </alternativeName>
    <alternativeName>
        <fullName evidence="13">F-type ATPase subunit b</fullName>
        <shortName evidence="13">F-ATPase subunit b</shortName>
    </alternativeName>
</protein>
<organism evidence="16 17">
    <name type="scientific">Ferrovibrio terrae</name>
    <dbReference type="NCBI Taxonomy" id="2594003"/>
    <lineage>
        <taxon>Bacteria</taxon>
        <taxon>Pseudomonadati</taxon>
        <taxon>Pseudomonadota</taxon>
        <taxon>Alphaproteobacteria</taxon>
        <taxon>Rhodospirillales</taxon>
        <taxon>Rhodospirillaceae</taxon>
        <taxon>Ferrovibrio</taxon>
    </lineage>
</organism>
<evidence type="ECO:0000256" key="7">
    <source>
        <dbReference type="ARBA" id="ARBA00023065"/>
    </source>
</evidence>
<keyword evidence="15" id="KW-0175">Coiled coil</keyword>
<evidence type="ECO:0000256" key="13">
    <source>
        <dbReference type="HAMAP-Rule" id="MF_01398"/>
    </source>
</evidence>
<evidence type="ECO:0000256" key="11">
    <source>
        <dbReference type="ARBA" id="ARBA00025614"/>
    </source>
</evidence>
<evidence type="ECO:0000313" key="16">
    <source>
        <dbReference type="EMBL" id="QDO97336.1"/>
    </source>
</evidence>
<evidence type="ECO:0000256" key="4">
    <source>
        <dbReference type="ARBA" id="ARBA00022692"/>
    </source>
</evidence>